<dbReference type="Proteomes" id="UP000321793">
    <property type="component" value="Unassembled WGS sequence"/>
</dbReference>
<dbReference type="Pfam" id="PF06803">
    <property type="entry name" value="DUF1232"/>
    <property type="match status" value="1"/>
</dbReference>
<evidence type="ECO:0000256" key="2">
    <source>
        <dbReference type="ARBA" id="ARBA00022692"/>
    </source>
</evidence>
<evidence type="ECO:0000256" key="4">
    <source>
        <dbReference type="ARBA" id="ARBA00023136"/>
    </source>
</evidence>
<sequence>MRTVLVALAVLLGLFLAVVGLLMWRYRIPPRGPVALTMAGFYLVVPVDVVPEAVLGPLGLVDDAGVVGVAVLFVLRLARARRVLVDSGVDFGRRRRRG</sequence>
<name>A0A512SVY4_9MICO</name>
<keyword evidence="2 5" id="KW-0812">Transmembrane</keyword>
<gene>
    <name evidence="7" type="ORF">KLO01_01120</name>
</gene>
<feature type="domain" description="DUF1232" evidence="6">
    <location>
        <begin position="37"/>
        <end position="67"/>
    </location>
</feature>
<feature type="transmembrane region" description="Helical" evidence="5">
    <location>
        <begin position="6"/>
        <end position="24"/>
    </location>
</feature>
<keyword evidence="8" id="KW-1185">Reference proteome</keyword>
<dbReference type="InterPro" id="IPR010652">
    <property type="entry name" value="DUF1232"/>
</dbReference>
<dbReference type="EMBL" id="BKBA01000002">
    <property type="protein sequence ID" value="GEQ12065.1"/>
    <property type="molecule type" value="Genomic_DNA"/>
</dbReference>
<evidence type="ECO:0000256" key="1">
    <source>
        <dbReference type="ARBA" id="ARBA00004127"/>
    </source>
</evidence>
<keyword evidence="3 5" id="KW-1133">Transmembrane helix</keyword>
<accession>A0A512SVY4</accession>
<evidence type="ECO:0000313" key="7">
    <source>
        <dbReference type="EMBL" id="GEQ12065.1"/>
    </source>
</evidence>
<evidence type="ECO:0000256" key="3">
    <source>
        <dbReference type="ARBA" id="ARBA00022989"/>
    </source>
</evidence>
<comment type="caution">
    <text evidence="7">The sequence shown here is derived from an EMBL/GenBank/DDBJ whole genome shotgun (WGS) entry which is preliminary data.</text>
</comment>
<evidence type="ECO:0000259" key="6">
    <source>
        <dbReference type="Pfam" id="PF06803"/>
    </source>
</evidence>
<dbReference type="GO" id="GO:0012505">
    <property type="term" value="C:endomembrane system"/>
    <property type="evidence" value="ECO:0007669"/>
    <property type="project" value="UniProtKB-SubCell"/>
</dbReference>
<evidence type="ECO:0000256" key="5">
    <source>
        <dbReference type="SAM" id="Phobius"/>
    </source>
</evidence>
<organism evidence="7 8">
    <name type="scientific">Knoellia locipacati</name>
    <dbReference type="NCBI Taxonomy" id="882824"/>
    <lineage>
        <taxon>Bacteria</taxon>
        <taxon>Bacillati</taxon>
        <taxon>Actinomycetota</taxon>
        <taxon>Actinomycetes</taxon>
        <taxon>Micrococcales</taxon>
        <taxon>Intrasporangiaceae</taxon>
        <taxon>Knoellia</taxon>
    </lineage>
</organism>
<dbReference type="AlphaFoldDB" id="A0A512SVY4"/>
<evidence type="ECO:0000313" key="8">
    <source>
        <dbReference type="Proteomes" id="UP000321793"/>
    </source>
</evidence>
<keyword evidence="4 5" id="KW-0472">Membrane</keyword>
<comment type="subcellular location">
    <subcellularLocation>
        <location evidence="1">Endomembrane system</location>
        <topology evidence="1">Multi-pass membrane protein</topology>
    </subcellularLocation>
</comment>
<reference evidence="7 8" key="1">
    <citation type="submission" date="2019-07" db="EMBL/GenBank/DDBJ databases">
        <title>Whole genome shotgun sequence of Knoellia locipacati NBRC 109775.</title>
        <authorList>
            <person name="Hosoyama A."/>
            <person name="Uohara A."/>
            <person name="Ohji S."/>
            <person name="Ichikawa N."/>
        </authorList>
    </citation>
    <scope>NUCLEOTIDE SEQUENCE [LARGE SCALE GENOMIC DNA]</scope>
    <source>
        <strain evidence="7 8">NBRC 109775</strain>
    </source>
</reference>
<feature type="transmembrane region" description="Helical" evidence="5">
    <location>
        <begin position="53"/>
        <end position="75"/>
    </location>
</feature>
<protein>
    <recommendedName>
        <fullName evidence="6">DUF1232 domain-containing protein</fullName>
    </recommendedName>
</protein>
<proteinExistence type="predicted"/>